<dbReference type="AlphaFoldDB" id="A0A853F1M7"/>
<sequence>MLLSAPVFIIAVIQVEILPKVKNAVASFVIKDANIYTTEKLHNKSFQPTANASAEFKR</sequence>
<dbReference type="Proteomes" id="UP000568751">
    <property type="component" value="Unassembled WGS sequence"/>
</dbReference>
<evidence type="ECO:0000313" key="1">
    <source>
        <dbReference type="EMBL" id="NYT27863.1"/>
    </source>
</evidence>
<reference evidence="1 2" key="1">
    <citation type="submission" date="2020-05" db="EMBL/GenBank/DDBJ databases">
        <title>Horizontal transmission and recombination maintain forever young bacterial symbiont genomes.</title>
        <authorList>
            <person name="Russell S.L."/>
            <person name="Pepper-Tunick E."/>
            <person name="Svedberg J."/>
            <person name="Byrne A."/>
            <person name="Ruelas Castillo J."/>
            <person name="Vollmers C."/>
            <person name="Beinart R.A."/>
            <person name="Corbett-Detig R."/>
        </authorList>
    </citation>
    <scope>NUCLEOTIDE SEQUENCE [LARGE SCALE GENOMIC DNA]</scope>
    <source>
        <strain evidence="1">455</strain>
    </source>
</reference>
<accession>A0A853F1M7</accession>
<comment type="caution">
    <text evidence="1">The sequence shown here is derived from an EMBL/GenBank/DDBJ whole genome shotgun (WGS) entry which is preliminary data.</text>
</comment>
<dbReference type="EMBL" id="JACCHT010000002">
    <property type="protein sequence ID" value="NYT27863.1"/>
    <property type="molecule type" value="Genomic_DNA"/>
</dbReference>
<gene>
    <name evidence="1" type="ORF">H0A76_08190</name>
</gene>
<name>A0A853F1M7_9GAMM</name>
<evidence type="ECO:0000313" key="2">
    <source>
        <dbReference type="Proteomes" id="UP000568751"/>
    </source>
</evidence>
<organism evidence="1 2">
    <name type="scientific">Candidatus Thiodubiliella endoseptemdiera</name>
    <dbReference type="NCBI Taxonomy" id="2738886"/>
    <lineage>
        <taxon>Bacteria</taxon>
        <taxon>Pseudomonadati</taxon>
        <taxon>Pseudomonadota</taxon>
        <taxon>Gammaproteobacteria</taxon>
        <taxon>Candidatus Pseudothioglobaceae</taxon>
        <taxon>Candidatus Thiodubiliella</taxon>
    </lineage>
</organism>
<protein>
    <submittedName>
        <fullName evidence="1">Uncharacterized protein</fullName>
    </submittedName>
</protein>
<proteinExistence type="predicted"/>